<organism evidence="1 2">
    <name type="scientific">Desmospora activa DSM 45169</name>
    <dbReference type="NCBI Taxonomy" id="1121389"/>
    <lineage>
        <taxon>Bacteria</taxon>
        <taxon>Bacillati</taxon>
        <taxon>Bacillota</taxon>
        <taxon>Bacilli</taxon>
        <taxon>Bacillales</taxon>
        <taxon>Thermoactinomycetaceae</taxon>
        <taxon>Desmospora</taxon>
    </lineage>
</organism>
<protein>
    <submittedName>
        <fullName evidence="1">Uncharacterized protein</fullName>
    </submittedName>
</protein>
<dbReference type="EMBL" id="PZZP01000001">
    <property type="protein sequence ID" value="PTM58664.1"/>
    <property type="molecule type" value="Genomic_DNA"/>
</dbReference>
<dbReference type="Proteomes" id="UP000241639">
    <property type="component" value="Unassembled WGS sequence"/>
</dbReference>
<keyword evidence="2" id="KW-1185">Reference proteome</keyword>
<accession>A0A2T4Z9V1</accession>
<sequence>MMNRIYISSDHGAGAWLAAAWDRWGKEGYPPPVEKVMKWGQGQEFSWSQPGVLCPVKTDEDEKWYVCGFPGDPAILIRVWNHLLPLIQGDSHRWQFINVSLSAPSINSWRKFRRGYTRLVKAREKDDKAFNLPLLR</sequence>
<gene>
    <name evidence="1" type="ORF">C8J48_1251</name>
</gene>
<reference evidence="1 2" key="1">
    <citation type="submission" date="2018-04" db="EMBL/GenBank/DDBJ databases">
        <title>Genomic Encyclopedia of Archaeal and Bacterial Type Strains, Phase II (KMG-II): from individual species to whole genera.</title>
        <authorList>
            <person name="Goeker M."/>
        </authorList>
    </citation>
    <scope>NUCLEOTIDE SEQUENCE [LARGE SCALE GENOMIC DNA]</scope>
    <source>
        <strain evidence="1 2">DSM 45169</strain>
    </source>
</reference>
<proteinExistence type="predicted"/>
<evidence type="ECO:0000313" key="1">
    <source>
        <dbReference type="EMBL" id="PTM58664.1"/>
    </source>
</evidence>
<dbReference type="AlphaFoldDB" id="A0A2T4Z9V1"/>
<comment type="caution">
    <text evidence="1">The sequence shown here is derived from an EMBL/GenBank/DDBJ whole genome shotgun (WGS) entry which is preliminary data.</text>
</comment>
<evidence type="ECO:0000313" key="2">
    <source>
        <dbReference type="Proteomes" id="UP000241639"/>
    </source>
</evidence>
<name>A0A2T4Z9V1_9BACL</name>